<comment type="caution">
    <text evidence="3">The sequence shown here is derived from an EMBL/GenBank/DDBJ whole genome shotgun (WGS) entry which is preliminary data.</text>
</comment>
<keyword evidence="1" id="KW-0732">Signal</keyword>
<name>A0A840F783_9SPHN</name>
<dbReference type="InterPro" id="IPR013229">
    <property type="entry name" value="PEGA"/>
</dbReference>
<reference evidence="3 4" key="1">
    <citation type="submission" date="2020-08" db="EMBL/GenBank/DDBJ databases">
        <title>Genomic Encyclopedia of Type Strains, Phase IV (KMG-IV): sequencing the most valuable type-strain genomes for metagenomic binning, comparative biology and taxonomic classification.</title>
        <authorList>
            <person name="Goeker M."/>
        </authorList>
    </citation>
    <scope>NUCLEOTIDE SEQUENCE [LARGE SCALE GENOMIC DNA]</scope>
    <source>
        <strain evidence="3 4">YC6723</strain>
    </source>
</reference>
<accession>A0A840F783</accession>
<evidence type="ECO:0000313" key="3">
    <source>
        <dbReference type="EMBL" id="MBB4153579.1"/>
    </source>
</evidence>
<dbReference type="Pfam" id="PF08308">
    <property type="entry name" value="PEGA"/>
    <property type="match status" value="1"/>
</dbReference>
<dbReference type="EMBL" id="JACIEV010000003">
    <property type="protein sequence ID" value="MBB4153579.1"/>
    <property type="molecule type" value="Genomic_DNA"/>
</dbReference>
<gene>
    <name evidence="3" type="ORF">GGQ80_001481</name>
</gene>
<keyword evidence="4" id="KW-1185">Reference proteome</keyword>
<evidence type="ECO:0000313" key="4">
    <source>
        <dbReference type="Proteomes" id="UP000529795"/>
    </source>
</evidence>
<organism evidence="3 4">
    <name type="scientific">Sphingomonas jinjuensis</name>
    <dbReference type="NCBI Taxonomy" id="535907"/>
    <lineage>
        <taxon>Bacteria</taxon>
        <taxon>Pseudomonadati</taxon>
        <taxon>Pseudomonadota</taxon>
        <taxon>Alphaproteobacteria</taxon>
        <taxon>Sphingomonadales</taxon>
        <taxon>Sphingomonadaceae</taxon>
        <taxon>Sphingomonas</taxon>
    </lineage>
</organism>
<dbReference type="AlphaFoldDB" id="A0A840F783"/>
<evidence type="ECO:0000256" key="1">
    <source>
        <dbReference type="SAM" id="SignalP"/>
    </source>
</evidence>
<proteinExistence type="predicted"/>
<protein>
    <recommendedName>
        <fullName evidence="2">PEGA domain-containing protein</fullName>
    </recommendedName>
</protein>
<feature type="chain" id="PRO_5032645259" description="PEGA domain-containing protein" evidence="1">
    <location>
        <begin position="22"/>
        <end position="145"/>
    </location>
</feature>
<feature type="signal peptide" evidence="1">
    <location>
        <begin position="1"/>
        <end position="21"/>
    </location>
</feature>
<dbReference type="Proteomes" id="UP000529795">
    <property type="component" value="Unassembled WGS sequence"/>
</dbReference>
<sequence>MIIGSRALAALVVVSLLPGCATVVRGTKGKYTITSMPPAADVALSTGQTCVTPCKLKIKRKNGFTATISKPGYVTKTETVESKVSGGGGAAAAGNILAGGIIGGIVDGTNGSLNSFYPKALDVKLDPAPAGSEAAATTTPTSGSN</sequence>
<feature type="domain" description="PEGA" evidence="2">
    <location>
        <begin position="29"/>
        <end position="81"/>
    </location>
</feature>
<dbReference type="RefSeq" id="WP_183983242.1">
    <property type="nucleotide sequence ID" value="NZ_JACIEV010000003.1"/>
</dbReference>
<evidence type="ECO:0000259" key="2">
    <source>
        <dbReference type="Pfam" id="PF08308"/>
    </source>
</evidence>